<accession>A0AAD7YA31</accession>
<dbReference type="InterPro" id="IPR023796">
    <property type="entry name" value="Serpin_dom"/>
</dbReference>
<dbReference type="Proteomes" id="UP001231518">
    <property type="component" value="Chromosome 25"/>
</dbReference>
<dbReference type="Pfam" id="PF00079">
    <property type="entry name" value="Serpin"/>
    <property type="match status" value="1"/>
</dbReference>
<organism evidence="6 7">
    <name type="scientific">Mythimna separata</name>
    <name type="common">Oriental armyworm</name>
    <name type="synonym">Pseudaletia separata</name>
    <dbReference type="NCBI Taxonomy" id="271217"/>
    <lineage>
        <taxon>Eukaryota</taxon>
        <taxon>Metazoa</taxon>
        <taxon>Ecdysozoa</taxon>
        <taxon>Arthropoda</taxon>
        <taxon>Hexapoda</taxon>
        <taxon>Insecta</taxon>
        <taxon>Pterygota</taxon>
        <taxon>Neoptera</taxon>
        <taxon>Endopterygota</taxon>
        <taxon>Lepidoptera</taxon>
        <taxon>Glossata</taxon>
        <taxon>Ditrysia</taxon>
        <taxon>Noctuoidea</taxon>
        <taxon>Noctuidae</taxon>
        <taxon>Noctuinae</taxon>
        <taxon>Hadenini</taxon>
        <taxon>Mythimna</taxon>
    </lineage>
</organism>
<keyword evidence="1" id="KW-0646">Protease inhibitor</keyword>
<dbReference type="InterPro" id="IPR000215">
    <property type="entry name" value="Serpin_fam"/>
</dbReference>
<keyword evidence="2" id="KW-0722">Serine protease inhibitor</keyword>
<keyword evidence="7" id="KW-1185">Reference proteome</keyword>
<dbReference type="SMART" id="SM00093">
    <property type="entry name" value="SERPIN"/>
    <property type="match status" value="1"/>
</dbReference>
<comment type="similarity">
    <text evidence="3">Belongs to the serpin family.</text>
</comment>
<comment type="caution">
    <text evidence="6">The sequence shown here is derived from an EMBL/GenBank/DDBJ whole genome shotgun (WGS) entry which is preliminary data.</text>
</comment>
<protein>
    <recommendedName>
        <fullName evidence="5">Serpin domain-containing protein</fullName>
    </recommendedName>
</protein>
<dbReference type="InterPro" id="IPR042178">
    <property type="entry name" value="Serpin_sf_1"/>
</dbReference>
<evidence type="ECO:0000313" key="6">
    <source>
        <dbReference type="EMBL" id="KAJ8708290.1"/>
    </source>
</evidence>
<dbReference type="GO" id="GO:0005615">
    <property type="term" value="C:extracellular space"/>
    <property type="evidence" value="ECO:0007669"/>
    <property type="project" value="InterPro"/>
</dbReference>
<dbReference type="PANTHER" id="PTHR11461:SF367">
    <property type="entry name" value="GH21475P-RELATED"/>
    <property type="match status" value="1"/>
</dbReference>
<dbReference type="PANTHER" id="PTHR11461">
    <property type="entry name" value="SERINE PROTEASE INHIBITOR, SERPIN"/>
    <property type="match status" value="1"/>
</dbReference>
<dbReference type="Gene3D" id="2.30.39.10">
    <property type="entry name" value="Alpha-1-antitrypsin, domain 1"/>
    <property type="match status" value="1"/>
</dbReference>
<feature type="domain" description="Serpin" evidence="5">
    <location>
        <begin position="48"/>
        <end position="403"/>
    </location>
</feature>
<feature type="signal peptide" evidence="4">
    <location>
        <begin position="1"/>
        <end position="19"/>
    </location>
</feature>
<dbReference type="SUPFAM" id="SSF56574">
    <property type="entry name" value="Serpins"/>
    <property type="match status" value="1"/>
</dbReference>
<dbReference type="GO" id="GO:0004867">
    <property type="term" value="F:serine-type endopeptidase inhibitor activity"/>
    <property type="evidence" value="ECO:0007669"/>
    <property type="project" value="UniProtKB-KW"/>
</dbReference>
<name>A0AAD7YA31_MYTSE</name>
<feature type="chain" id="PRO_5042040827" description="Serpin domain-containing protein" evidence="4">
    <location>
        <begin position="20"/>
        <end position="406"/>
    </location>
</feature>
<dbReference type="InterPro" id="IPR042185">
    <property type="entry name" value="Serpin_sf_2"/>
</dbReference>
<dbReference type="EMBL" id="JARGEI010000026">
    <property type="protein sequence ID" value="KAJ8708290.1"/>
    <property type="molecule type" value="Genomic_DNA"/>
</dbReference>
<gene>
    <name evidence="6" type="ORF">PYW07_010415</name>
</gene>
<evidence type="ECO:0000259" key="5">
    <source>
        <dbReference type="SMART" id="SM00093"/>
    </source>
</evidence>
<evidence type="ECO:0000256" key="1">
    <source>
        <dbReference type="ARBA" id="ARBA00022690"/>
    </source>
</evidence>
<evidence type="ECO:0000256" key="2">
    <source>
        <dbReference type="ARBA" id="ARBA00022900"/>
    </source>
</evidence>
<dbReference type="InterPro" id="IPR036186">
    <property type="entry name" value="Serpin_sf"/>
</dbReference>
<evidence type="ECO:0000256" key="4">
    <source>
        <dbReference type="SAM" id="SignalP"/>
    </source>
</evidence>
<keyword evidence="4" id="KW-0732">Signal</keyword>
<proteinExistence type="inferred from homology"/>
<dbReference type="Gene3D" id="3.30.497.10">
    <property type="entry name" value="Antithrombin, subunit I, domain 2"/>
    <property type="match status" value="1"/>
</dbReference>
<dbReference type="AlphaFoldDB" id="A0AAD7YA31"/>
<evidence type="ECO:0000313" key="7">
    <source>
        <dbReference type="Proteomes" id="UP001231518"/>
    </source>
</evidence>
<sequence length="406" mass="45820">MKKLILVLLVASTIQISTQQNQQLSSRPCNINRDLSLEYGRASYQIFVETFRSVIIRGNFHFVYAPNSIWIMVAAIAEGTDFLTQQKLFKHLNLPYDPCIRQAYYQLATTRAFSSNDVYVDNLRLWLFDYGVTLSRSWYDVAVKNSLLEISRAPIRSNPVAAANKIRRIMSSPLPRINLRGNSALLETLDYDGLWTTAFENALIERAPFYNLKGKQIGAVDMMWMQRRIRIGYNEELKTKILELPVGSNGRYRILIGMPIENANLDTIRTTVTADIVAKCIESLTLSLIPIFVAIPLLEIDSLNDMKAVLGDAGYNELFTDPDVSRYISNPPALPSSYLQRASVVLNTTGLKYTPSEPEPAEGAYTGLDPIVGRKFIADRPFAFSLHDAKTWSCLWCGAYSRPTYT</sequence>
<evidence type="ECO:0000256" key="3">
    <source>
        <dbReference type="RuleBase" id="RU000411"/>
    </source>
</evidence>
<reference evidence="6" key="1">
    <citation type="submission" date="2023-03" db="EMBL/GenBank/DDBJ databases">
        <title>Chromosome-level genomes of two armyworms, Mythimna separata and Mythimna loreyi, provide insights into the biosynthesis and reception of sex pheromones.</title>
        <authorList>
            <person name="Zhao H."/>
        </authorList>
    </citation>
    <scope>NUCLEOTIDE SEQUENCE</scope>
    <source>
        <strain evidence="6">BeijingLab</strain>
        <tissue evidence="6">Pupa</tissue>
    </source>
</reference>